<dbReference type="Proteomes" id="UP001152484">
    <property type="component" value="Unassembled WGS sequence"/>
</dbReference>
<accession>A0A9P0Z1B2</accession>
<feature type="compositionally biased region" description="Basic and acidic residues" evidence="1">
    <location>
        <begin position="126"/>
        <end position="139"/>
    </location>
</feature>
<dbReference type="AlphaFoldDB" id="A0A9P0Z1B2"/>
<dbReference type="EMBL" id="CAMAPE010000016">
    <property type="protein sequence ID" value="CAH9082789.1"/>
    <property type="molecule type" value="Genomic_DNA"/>
</dbReference>
<evidence type="ECO:0000313" key="2">
    <source>
        <dbReference type="EMBL" id="CAH9082789.1"/>
    </source>
</evidence>
<comment type="caution">
    <text evidence="2">The sequence shown here is derived from an EMBL/GenBank/DDBJ whole genome shotgun (WGS) entry which is preliminary data.</text>
</comment>
<feature type="region of interest" description="Disordered" evidence="1">
    <location>
        <begin position="87"/>
        <end position="139"/>
    </location>
</feature>
<feature type="compositionally biased region" description="Low complexity" evidence="1">
    <location>
        <begin position="91"/>
        <end position="105"/>
    </location>
</feature>
<keyword evidence="3" id="KW-1185">Reference proteome</keyword>
<sequence>MRWYYNITRLFVSPSLRLPTHHYQPSSIALHLTIRALQRIHERATATVNYTHDMDTYGQVLTGIASLCSDVLDLVDYGHLINMTPSQDYMTSTSSASTVGSTSQTQRERVVLQPRQRRRRMPQQLHLHDQDDQEDHENL</sequence>
<reference evidence="2" key="1">
    <citation type="submission" date="2022-07" db="EMBL/GenBank/DDBJ databases">
        <authorList>
            <person name="Macas J."/>
            <person name="Novak P."/>
            <person name="Neumann P."/>
        </authorList>
    </citation>
    <scope>NUCLEOTIDE SEQUENCE</scope>
</reference>
<evidence type="ECO:0000256" key="1">
    <source>
        <dbReference type="SAM" id="MobiDB-lite"/>
    </source>
</evidence>
<evidence type="ECO:0000313" key="3">
    <source>
        <dbReference type="Proteomes" id="UP001152484"/>
    </source>
</evidence>
<gene>
    <name evidence="2" type="ORF">CEURO_LOCUS8399</name>
</gene>
<name>A0A9P0Z1B2_CUSEU</name>
<protein>
    <submittedName>
        <fullName evidence="2">Uncharacterized protein</fullName>
    </submittedName>
</protein>
<proteinExistence type="predicted"/>
<organism evidence="2 3">
    <name type="scientific">Cuscuta europaea</name>
    <name type="common">European dodder</name>
    <dbReference type="NCBI Taxonomy" id="41803"/>
    <lineage>
        <taxon>Eukaryota</taxon>
        <taxon>Viridiplantae</taxon>
        <taxon>Streptophyta</taxon>
        <taxon>Embryophyta</taxon>
        <taxon>Tracheophyta</taxon>
        <taxon>Spermatophyta</taxon>
        <taxon>Magnoliopsida</taxon>
        <taxon>eudicotyledons</taxon>
        <taxon>Gunneridae</taxon>
        <taxon>Pentapetalae</taxon>
        <taxon>asterids</taxon>
        <taxon>lamiids</taxon>
        <taxon>Solanales</taxon>
        <taxon>Convolvulaceae</taxon>
        <taxon>Cuscuteae</taxon>
        <taxon>Cuscuta</taxon>
        <taxon>Cuscuta subgen. Cuscuta</taxon>
    </lineage>
</organism>